<proteinExistence type="predicted"/>
<dbReference type="EMBL" id="GBRH01249264">
    <property type="protein sequence ID" value="JAD48631.1"/>
    <property type="molecule type" value="Transcribed_RNA"/>
</dbReference>
<reference evidence="1" key="1">
    <citation type="submission" date="2014-09" db="EMBL/GenBank/DDBJ databases">
        <authorList>
            <person name="Magalhaes I.L.F."/>
            <person name="Oliveira U."/>
            <person name="Santos F.R."/>
            <person name="Vidigal T.H.D.A."/>
            <person name="Brescovit A.D."/>
            <person name="Santos A.J."/>
        </authorList>
    </citation>
    <scope>NUCLEOTIDE SEQUENCE</scope>
    <source>
        <tissue evidence="1">Shoot tissue taken approximately 20 cm above the soil surface</tissue>
    </source>
</reference>
<evidence type="ECO:0000313" key="1">
    <source>
        <dbReference type="EMBL" id="JAD48631.1"/>
    </source>
</evidence>
<dbReference type="AlphaFoldDB" id="A0A0A9AC19"/>
<protein>
    <submittedName>
        <fullName evidence="1">Uncharacterized protein</fullName>
    </submittedName>
</protein>
<sequence length="29" mass="3372">MANKSTEQLRYSFVLHTNYNSGHKQCGTR</sequence>
<accession>A0A0A9AC19</accession>
<name>A0A0A9AC19_ARUDO</name>
<reference evidence="1" key="2">
    <citation type="journal article" date="2015" name="Data Brief">
        <title>Shoot transcriptome of the giant reed, Arundo donax.</title>
        <authorList>
            <person name="Barrero R.A."/>
            <person name="Guerrero F.D."/>
            <person name="Moolhuijzen P."/>
            <person name="Goolsby J.A."/>
            <person name="Tidwell J."/>
            <person name="Bellgard S.E."/>
            <person name="Bellgard M.I."/>
        </authorList>
    </citation>
    <scope>NUCLEOTIDE SEQUENCE</scope>
    <source>
        <tissue evidence="1">Shoot tissue taken approximately 20 cm above the soil surface</tissue>
    </source>
</reference>
<organism evidence="1">
    <name type="scientific">Arundo donax</name>
    <name type="common">Giant reed</name>
    <name type="synonym">Donax arundinaceus</name>
    <dbReference type="NCBI Taxonomy" id="35708"/>
    <lineage>
        <taxon>Eukaryota</taxon>
        <taxon>Viridiplantae</taxon>
        <taxon>Streptophyta</taxon>
        <taxon>Embryophyta</taxon>
        <taxon>Tracheophyta</taxon>
        <taxon>Spermatophyta</taxon>
        <taxon>Magnoliopsida</taxon>
        <taxon>Liliopsida</taxon>
        <taxon>Poales</taxon>
        <taxon>Poaceae</taxon>
        <taxon>PACMAD clade</taxon>
        <taxon>Arundinoideae</taxon>
        <taxon>Arundineae</taxon>
        <taxon>Arundo</taxon>
    </lineage>
</organism>